<dbReference type="Pfam" id="PF13535">
    <property type="entry name" value="ATP-grasp_4"/>
    <property type="match status" value="1"/>
</dbReference>
<dbReference type="Proteomes" id="UP000324194">
    <property type="component" value="Chromosome 1"/>
</dbReference>
<dbReference type="KEGG" id="asip:AQUSIP_15810"/>
<reference evidence="6 7" key="1">
    <citation type="submission" date="2019-08" db="EMBL/GenBank/DDBJ databases">
        <authorList>
            <person name="Guy L."/>
        </authorList>
    </citation>
    <scope>NUCLEOTIDE SEQUENCE [LARGE SCALE GENOMIC DNA]</scope>
    <source>
        <strain evidence="6 7">SGT-108</strain>
    </source>
</reference>
<dbReference type="AlphaFoldDB" id="A0A5E4PIR6"/>
<keyword evidence="3 4" id="KW-0067">ATP-binding</keyword>
<dbReference type="GO" id="GO:0005524">
    <property type="term" value="F:ATP binding"/>
    <property type="evidence" value="ECO:0007669"/>
    <property type="project" value="UniProtKB-UniRule"/>
</dbReference>
<name>A0A5E4PIR6_9COXI</name>
<feature type="domain" description="ATP-grasp" evidence="5">
    <location>
        <begin position="143"/>
        <end position="343"/>
    </location>
</feature>
<dbReference type="SUPFAM" id="SSF56059">
    <property type="entry name" value="Glutathione synthetase ATP-binding domain-like"/>
    <property type="match status" value="1"/>
</dbReference>
<organism evidence="6 7">
    <name type="scientific">Aquicella siphonis</name>
    <dbReference type="NCBI Taxonomy" id="254247"/>
    <lineage>
        <taxon>Bacteria</taxon>
        <taxon>Pseudomonadati</taxon>
        <taxon>Pseudomonadota</taxon>
        <taxon>Gammaproteobacteria</taxon>
        <taxon>Legionellales</taxon>
        <taxon>Coxiellaceae</taxon>
        <taxon>Aquicella</taxon>
    </lineage>
</organism>
<evidence type="ECO:0000256" key="1">
    <source>
        <dbReference type="ARBA" id="ARBA00022598"/>
    </source>
</evidence>
<evidence type="ECO:0000256" key="2">
    <source>
        <dbReference type="ARBA" id="ARBA00022741"/>
    </source>
</evidence>
<evidence type="ECO:0000256" key="4">
    <source>
        <dbReference type="PROSITE-ProRule" id="PRU00409"/>
    </source>
</evidence>
<dbReference type="PROSITE" id="PS50975">
    <property type="entry name" value="ATP_GRASP"/>
    <property type="match status" value="1"/>
</dbReference>
<gene>
    <name evidence="6" type="primary">bacD</name>
    <name evidence="6" type="ORF">AQUSIP_15810</name>
</gene>
<protein>
    <submittedName>
        <fullName evidence="6">Alanine-anticapsin ligase BacD</fullName>
    </submittedName>
</protein>
<keyword evidence="1 6" id="KW-0436">Ligase</keyword>
<evidence type="ECO:0000313" key="6">
    <source>
        <dbReference type="EMBL" id="VVC76272.1"/>
    </source>
</evidence>
<keyword evidence="7" id="KW-1185">Reference proteome</keyword>
<evidence type="ECO:0000256" key="3">
    <source>
        <dbReference type="ARBA" id="ARBA00022840"/>
    </source>
</evidence>
<dbReference type="EMBL" id="LR699119">
    <property type="protein sequence ID" value="VVC76272.1"/>
    <property type="molecule type" value="Genomic_DNA"/>
</dbReference>
<dbReference type="Gene3D" id="3.30.470.20">
    <property type="entry name" value="ATP-grasp fold, B domain"/>
    <property type="match status" value="1"/>
</dbReference>
<keyword evidence="2 4" id="KW-0547">Nucleotide-binding</keyword>
<dbReference type="Gene3D" id="3.40.50.20">
    <property type="match status" value="1"/>
</dbReference>
<evidence type="ECO:0000259" key="5">
    <source>
        <dbReference type="PROSITE" id="PS50975"/>
    </source>
</evidence>
<proteinExistence type="predicted"/>
<dbReference type="GO" id="GO:0046872">
    <property type="term" value="F:metal ion binding"/>
    <property type="evidence" value="ECO:0007669"/>
    <property type="project" value="InterPro"/>
</dbReference>
<dbReference type="InterPro" id="IPR011761">
    <property type="entry name" value="ATP-grasp"/>
</dbReference>
<evidence type="ECO:0000313" key="7">
    <source>
        <dbReference type="Proteomes" id="UP000324194"/>
    </source>
</evidence>
<dbReference type="PANTHER" id="PTHR43585:SF2">
    <property type="entry name" value="ATP-GRASP ENZYME FSQD"/>
    <property type="match status" value="1"/>
</dbReference>
<dbReference type="GO" id="GO:0016874">
    <property type="term" value="F:ligase activity"/>
    <property type="evidence" value="ECO:0007669"/>
    <property type="project" value="UniProtKB-KW"/>
</dbReference>
<dbReference type="InterPro" id="IPR052032">
    <property type="entry name" value="ATP-dep_AA_Ligase"/>
</dbReference>
<dbReference type="PANTHER" id="PTHR43585">
    <property type="entry name" value="FUMIPYRROLE BIOSYNTHESIS PROTEIN C"/>
    <property type="match status" value="1"/>
</dbReference>
<sequence length="435" mass="48748">MTIGLINYDHLISGAILPSDMLKKISVENRTMVFIEPYGSGISMLKRAWASGFNIIILTANSGLRKVADTIIESAHLAIRIDTMDDECVLKLLQFLRQHTLMDTVIPGFEYFVPLAAYANAMLGLPGTNTDLVACLRNKAQMRAKLRQAGIRIPRFHSVSSLAELEKAIEEIGFPGVCKPVDAAGSVNVRKVDNKTAALQAAVRILQGTDVLWGYQLSRQLLYEEYIDGQEYSVEGTVTNGHVVFFSVTEKIVHDQSEFIEIGHIVNPPLSSDMINQIETYVAEVITVLKPDNCPFHAEVRITHCGMPVLMEIAARLAGDKIGELITLSRRVNYFDYACASYLGINRYLSCGHAGVAGIRFFYRPLINRFSSISGMDKINQSAVEEIHFYYHKNEDIPSFPKPLRRLGHVIMKESNYDRMKTTLKWIDDSIQFHA</sequence>
<accession>A0A5E4PIR6</accession>